<proteinExistence type="predicted"/>
<protein>
    <recommendedName>
        <fullName evidence="8">TRAP C4-dicarboxylate transport system permease DctM subunit domain-containing protein</fullName>
    </recommendedName>
</protein>
<sequence>MLMLAFAIGLLLILIFMRIPVFLSLFLSGFVCFMLFAPVPMAVIGQILIKKLDNYSLIAIPFFIFLGNIMVRGESAKRLVDLVFAIVSPLRGGLPIAAVNSCGLFGAISGSSISTLVTIGGIIMPALDENRYERRFSVGILTASSILGIIIPPSVPMIIFAMIAGTSVNRVFVAGILPGLLIMVLLSLYAYGYGRLKRQSATQFMGLRHMGRTFWRAGWSLLLPLILYVGIYTGVFTVTEASVVAAAYAILIETLLYRQVSFKEIWRLAVQSGILSGTLVIIIAGAMTLGEFIVLQDLPNVLVDTTMRYISQPWIFVFMTVVLVLVIGTFLDIIGALAILTPVMLPLSKAYGMDPVHFGIILCLGFGIGYITPPLGLLLYTAVAVMKEKFTFICRSIMPPLIVYVVILFLVAYIPQLSLWLPHVLYD</sequence>
<feature type="transmembrane region" description="Helical" evidence="7">
    <location>
        <begin position="104"/>
        <end position="127"/>
    </location>
</feature>
<evidence type="ECO:0000256" key="1">
    <source>
        <dbReference type="ARBA" id="ARBA00004429"/>
    </source>
</evidence>
<evidence type="ECO:0000256" key="4">
    <source>
        <dbReference type="ARBA" id="ARBA00022692"/>
    </source>
</evidence>
<accession>A0A653AI61</accession>
<evidence type="ECO:0000259" key="8">
    <source>
        <dbReference type="Pfam" id="PF06808"/>
    </source>
</evidence>
<dbReference type="PANTHER" id="PTHR33362:SF5">
    <property type="entry name" value="C4-DICARBOXYLATE TRAP TRANSPORTER LARGE PERMEASE PROTEIN DCTM"/>
    <property type="match status" value="1"/>
</dbReference>
<feature type="transmembrane region" description="Helical" evidence="7">
    <location>
        <begin position="171"/>
        <end position="193"/>
    </location>
</feature>
<keyword evidence="4 7" id="KW-0812">Transmembrane</keyword>
<comment type="subcellular location">
    <subcellularLocation>
        <location evidence="1">Cell inner membrane</location>
        <topology evidence="1">Multi-pass membrane protein</topology>
    </subcellularLocation>
</comment>
<dbReference type="EMBL" id="UPXX01000032">
    <property type="protein sequence ID" value="VBB47760.1"/>
    <property type="molecule type" value="Genomic_DNA"/>
</dbReference>
<dbReference type="AlphaFoldDB" id="A0A653AI61"/>
<feature type="transmembrane region" description="Helical" evidence="7">
    <location>
        <begin position="357"/>
        <end position="381"/>
    </location>
</feature>
<dbReference type="GO" id="GO:0022857">
    <property type="term" value="F:transmembrane transporter activity"/>
    <property type="evidence" value="ECO:0007669"/>
    <property type="project" value="TreeGrafter"/>
</dbReference>
<dbReference type="Pfam" id="PF06808">
    <property type="entry name" value="DctM"/>
    <property type="match status" value="1"/>
</dbReference>
<feature type="transmembrane region" description="Helical" evidence="7">
    <location>
        <begin position="401"/>
        <end position="421"/>
    </location>
</feature>
<evidence type="ECO:0000256" key="6">
    <source>
        <dbReference type="ARBA" id="ARBA00023136"/>
    </source>
</evidence>
<evidence type="ECO:0000256" key="3">
    <source>
        <dbReference type="ARBA" id="ARBA00022519"/>
    </source>
</evidence>
<feature type="transmembrane region" description="Helical" evidence="7">
    <location>
        <begin position="30"/>
        <end position="49"/>
    </location>
</feature>
<evidence type="ECO:0000313" key="9">
    <source>
        <dbReference type="EMBL" id="VBB47760.1"/>
    </source>
</evidence>
<feature type="transmembrane region" description="Helical" evidence="7">
    <location>
        <begin position="214"/>
        <end position="235"/>
    </location>
</feature>
<dbReference type="InterPro" id="IPR004681">
    <property type="entry name" value="TRAP_DctM"/>
</dbReference>
<feature type="transmembrane region" description="Helical" evidence="7">
    <location>
        <begin position="272"/>
        <end position="294"/>
    </location>
</feature>
<feature type="transmembrane region" description="Helical" evidence="7">
    <location>
        <begin position="6"/>
        <end position="23"/>
    </location>
</feature>
<reference evidence="9" key="1">
    <citation type="submission" date="2018-07" db="EMBL/GenBank/DDBJ databases">
        <authorList>
            <consortium name="Genoscope - CEA"/>
            <person name="William W."/>
        </authorList>
    </citation>
    <scope>NUCLEOTIDE SEQUENCE</scope>
    <source>
        <strain evidence="9">IK1</strain>
    </source>
</reference>
<dbReference type="PIRSF" id="PIRSF006066">
    <property type="entry name" value="HI0050"/>
    <property type="match status" value="1"/>
</dbReference>
<dbReference type="NCBIfam" id="TIGR00786">
    <property type="entry name" value="dctM"/>
    <property type="match status" value="1"/>
</dbReference>
<name>A0A653AI61_UNCDX</name>
<keyword evidence="6 7" id="KW-0472">Membrane</keyword>
<keyword evidence="2" id="KW-1003">Cell membrane</keyword>
<keyword evidence="5 7" id="KW-1133">Transmembrane helix</keyword>
<gene>
    <name evidence="9" type="ORF">TRIP_B50555</name>
</gene>
<feature type="transmembrane region" description="Helical" evidence="7">
    <location>
        <begin position="55"/>
        <end position="72"/>
    </location>
</feature>
<feature type="transmembrane region" description="Helical" evidence="7">
    <location>
        <begin position="139"/>
        <end position="165"/>
    </location>
</feature>
<dbReference type="InterPro" id="IPR010656">
    <property type="entry name" value="DctM"/>
</dbReference>
<feature type="domain" description="TRAP C4-dicarboxylate transport system permease DctM subunit" evidence="8">
    <location>
        <begin position="9"/>
        <end position="417"/>
    </location>
</feature>
<organism evidence="9">
    <name type="scientific">Uncultured Desulfatiglans sp</name>
    <dbReference type="NCBI Taxonomy" id="1748965"/>
    <lineage>
        <taxon>Bacteria</taxon>
        <taxon>Pseudomonadati</taxon>
        <taxon>Thermodesulfobacteriota</taxon>
        <taxon>Desulfobacteria</taxon>
        <taxon>Desulfatiglandales</taxon>
        <taxon>Desulfatiglandaceae</taxon>
        <taxon>Desulfatiglans</taxon>
        <taxon>environmental samples</taxon>
    </lineage>
</organism>
<dbReference type="PANTHER" id="PTHR33362">
    <property type="entry name" value="SIALIC ACID TRAP TRANSPORTER PERMEASE PROTEIN SIAT-RELATED"/>
    <property type="match status" value="1"/>
</dbReference>
<evidence type="ECO:0000256" key="5">
    <source>
        <dbReference type="ARBA" id="ARBA00022989"/>
    </source>
</evidence>
<keyword evidence="3" id="KW-0997">Cell inner membrane</keyword>
<evidence type="ECO:0000256" key="2">
    <source>
        <dbReference type="ARBA" id="ARBA00022475"/>
    </source>
</evidence>
<dbReference type="GO" id="GO:0005886">
    <property type="term" value="C:plasma membrane"/>
    <property type="evidence" value="ECO:0007669"/>
    <property type="project" value="UniProtKB-SubCell"/>
</dbReference>
<evidence type="ECO:0000256" key="7">
    <source>
        <dbReference type="SAM" id="Phobius"/>
    </source>
</evidence>
<feature type="transmembrane region" description="Helical" evidence="7">
    <location>
        <begin position="314"/>
        <end position="345"/>
    </location>
</feature>